<keyword evidence="6" id="KW-0173">Coenzyme A biosynthesis</keyword>
<accession>A0A432LEK1</accession>
<dbReference type="SUPFAM" id="SSF53067">
    <property type="entry name" value="Actin-like ATPase domain"/>
    <property type="match status" value="1"/>
</dbReference>
<evidence type="ECO:0000256" key="2">
    <source>
        <dbReference type="ARBA" id="ARBA00022679"/>
    </source>
</evidence>
<dbReference type="PIRSF" id="PIRSF036940">
    <property type="entry name" value="PanK_bac_aCoA"/>
    <property type="match status" value="1"/>
</dbReference>
<evidence type="ECO:0000256" key="4">
    <source>
        <dbReference type="ARBA" id="ARBA00022777"/>
    </source>
</evidence>
<organism evidence="7 8">
    <name type="scientific">Lysinibacillus antri</name>
    <dbReference type="NCBI Taxonomy" id="2498145"/>
    <lineage>
        <taxon>Bacteria</taxon>
        <taxon>Bacillati</taxon>
        <taxon>Bacillota</taxon>
        <taxon>Bacilli</taxon>
        <taxon>Bacillales</taxon>
        <taxon>Bacillaceae</taxon>
        <taxon>Lysinibacillus</taxon>
    </lineage>
</organism>
<dbReference type="RefSeq" id="WP_126657777.1">
    <property type="nucleotide sequence ID" value="NZ_RYYR01000004.1"/>
</dbReference>
<dbReference type="Pfam" id="PF03630">
    <property type="entry name" value="Fumble"/>
    <property type="match status" value="1"/>
</dbReference>
<reference evidence="7 8" key="1">
    <citation type="submission" date="2018-12" db="EMBL/GenBank/DDBJ databases">
        <title>Lysinibacillus antri sp. nov., isolated from a cave soil.</title>
        <authorList>
            <person name="Narsing Rao M.P."/>
            <person name="Zhang H."/>
            <person name="Dong Z.-Y."/>
            <person name="Niu X.-K."/>
            <person name="Zhang K."/>
            <person name="Fang B.-Z."/>
            <person name="Kang Y.-Q."/>
            <person name="Xiao M."/>
            <person name="Li W.-J."/>
        </authorList>
    </citation>
    <scope>NUCLEOTIDE SEQUENCE [LARGE SCALE GENOMIC DNA]</scope>
    <source>
        <strain evidence="7 8">SYSU K30002</strain>
    </source>
</reference>
<dbReference type="InterPro" id="IPR004567">
    <property type="entry name" value="Type_II_PanK"/>
</dbReference>
<proteinExistence type="predicted"/>
<sequence>MQNVIGIDAGGTLTKVAYINDQNEMAFKIFPSNDFAQVKHWIEQHAHIQEIGLTGGRTKQLLEVLNTMKSIQYLVEFEATIKGVRYLLKKEGHQLKRGIITNIGTGTSIHYMEDTEHFRVGGTGIGGGTLTGLSTIMTGISDFNEITKKAHDGSRESIDLFVKDIFQGMEPPISGHLTASNFGNVSILKDKKHKDQDLLATIQGLVGEVISTLSIQFAEERKSESIIYIGSTLMNNEHLKKVIGNYTILKKHHPIFLTNSGFAGAIGALLFKVEQSKQTS</sequence>
<keyword evidence="1" id="KW-0963">Cytoplasm</keyword>
<dbReference type="EC" id="2.7.1.33" evidence="7"/>
<dbReference type="Proteomes" id="UP000287910">
    <property type="component" value="Unassembled WGS sequence"/>
</dbReference>
<keyword evidence="5" id="KW-0067">ATP-binding</keyword>
<evidence type="ECO:0000256" key="1">
    <source>
        <dbReference type="ARBA" id="ARBA00022490"/>
    </source>
</evidence>
<evidence type="ECO:0000313" key="8">
    <source>
        <dbReference type="Proteomes" id="UP000287910"/>
    </source>
</evidence>
<keyword evidence="4 7" id="KW-0418">Kinase</keyword>
<evidence type="ECO:0000313" key="7">
    <source>
        <dbReference type="EMBL" id="RUL55537.1"/>
    </source>
</evidence>
<dbReference type="AlphaFoldDB" id="A0A432LEK1"/>
<dbReference type="CDD" id="cd24085">
    <property type="entry name" value="ASKHA_NBD_PanK-II_bac"/>
    <property type="match status" value="1"/>
</dbReference>
<comment type="caution">
    <text evidence="7">The sequence shown here is derived from an EMBL/GenBank/DDBJ whole genome shotgun (WGS) entry which is preliminary data.</text>
</comment>
<dbReference type="PANTHER" id="PTHR12280:SF20">
    <property type="entry name" value="4'-PHOSPHOPANTETHEINE PHOSPHATASE"/>
    <property type="match status" value="1"/>
</dbReference>
<keyword evidence="2 7" id="KW-0808">Transferase</keyword>
<gene>
    <name evidence="7" type="primary">coaW</name>
    <name evidence="7" type="ORF">EK386_04210</name>
</gene>
<keyword evidence="8" id="KW-1185">Reference proteome</keyword>
<dbReference type="GO" id="GO:0005524">
    <property type="term" value="F:ATP binding"/>
    <property type="evidence" value="ECO:0007669"/>
    <property type="project" value="UniProtKB-KW"/>
</dbReference>
<evidence type="ECO:0000256" key="6">
    <source>
        <dbReference type="ARBA" id="ARBA00022993"/>
    </source>
</evidence>
<name>A0A432LEK1_9BACI</name>
<evidence type="ECO:0000256" key="3">
    <source>
        <dbReference type="ARBA" id="ARBA00022741"/>
    </source>
</evidence>
<dbReference type="InterPro" id="IPR043129">
    <property type="entry name" value="ATPase_NBD"/>
</dbReference>
<dbReference type="EMBL" id="RYYR01000004">
    <property type="protein sequence ID" value="RUL55537.1"/>
    <property type="molecule type" value="Genomic_DNA"/>
</dbReference>
<keyword evidence="3" id="KW-0547">Nucleotide-binding</keyword>
<evidence type="ECO:0000256" key="5">
    <source>
        <dbReference type="ARBA" id="ARBA00022840"/>
    </source>
</evidence>
<dbReference type="GO" id="GO:0004594">
    <property type="term" value="F:pantothenate kinase activity"/>
    <property type="evidence" value="ECO:0007669"/>
    <property type="project" value="UniProtKB-EC"/>
</dbReference>
<dbReference type="Gene3D" id="3.30.420.40">
    <property type="match status" value="1"/>
</dbReference>
<dbReference type="NCBIfam" id="NF009842">
    <property type="entry name" value="PRK13317.1"/>
    <property type="match status" value="1"/>
</dbReference>
<dbReference type="GO" id="GO:0005829">
    <property type="term" value="C:cytosol"/>
    <property type="evidence" value="ECO:0007669"/>
    <property type="project" value="TreeGrafter"/>
</dbReference>
<dbReference type="GO" id="GO:0015937">
    <property type="term" value="P:coenzyme A biosynthetic process"/>
    <property type="evidence" value="ECO:0007669"/>
    <property type="project" value="UniProtKB-KW"/>
</dbReference>
<dbReference type="InterPro" id="IPR011602">
    <property type="entry name" value="Type_II_PanK_bac"/>
</dbReference>
<dbReference type="PANTHER" id="PTHR12280">
    <property type="entry name" value="PANTOTHENATE KINASE"/>
    <property type="match status" value="1"/>
</dbReference>
<protein>
    <submittedName>
        <fullName evidence="7">Type II pantothenate kinase</fullName>
        <ecNumber evidence="7">2.7.1.33</ecNumber>
    </submittedName>
</protein>